<proteinExistence type="predicted"/>
<dbReference type="PANTHER" id="PTHR33116">
    <property type="entry name" value="REVERSE TRANSCRIPTASE ZINC-BINDING DOMAIN-CONTAINING PROTEIN-RELATED-RELATED"/>
    <property type="match status" value="1"/>
</dbReference>
<reference evidence="2" key="1">
    <citation type="submission" date="2019-07" db="EMBL/GenBank/DDBJ databases">
        <authorList>
            <person name="Dittberner H."/>
        </authorList>
    </citation>
    <scope>NUCLEOTIDE SEQUENCE [LARGE SCALE GENOMIC DNA]</scope>
</reference>
<dbReference type="InterPro" id="IPR026960">
    <property type="entry name" value="RVT-Znf"/>
</dbReference>
<evidence type="ECO:0000313" key="2">
    <source>
        <dbReference type="EMBL" id="VVA98494.1"/>
    </source>
</evidence>
<keyword evidence="3" id="KW-1185">Reference proteome</keyword>
<evidence type="ECO:0000259" key="1">
    <source>
        <dbReference type="Pfam" id="PF13966"/>
    </source>
</evidence>
<sequence>MADQLVTINTSKSALYNAGITQNYLQEKAQDLGIPIEQLPIRYLGLPLTTRLDCEPLIDKIRSRLLGDGGTRVFGVRRDAKVSEAGNENGWSFRHCRGAYLQDILRKICETPPPNVEAGEDRILWKREQHEYKGDFSTKHTWNLVRSSRRQIDWYRLVWFRQTVPHQAFITWLAFRDRLATSARTRAWGIDQPCVFCGELNETREHLFFACPYSFTVWSKLCATLLRSRLNPDWQLTINSLLRNRLNKTDSLLDITNLILSLREDREAPTEDGILDQWNSVCAF</sequence>
<evidence type="ECO:0000313" key="3">
    <source>
        <dbReference type="Proteomes" id="UP000489600"/>
    </source>
</evidence>
<comment type="caution">
    <text evidence="2">The sequence shown here is derived from an EMBL/GenBank/DDBJ whole genome shotgun (WGS) entry which is preliminary data.</text>
</comment>
<dbReference type="OrthoDB" id="1938625at2759"/>
<gene>
    <name evidence="2" type="ORF">ANE_LOCUS8939</name>
</gene>
<protein>
    <recommendedName>
        <fullName evidence="1">Reverse transcriptase zinc-binding domain-containing protein</fullName>
    </recommendedName>
</protein>
<name>A0A565BAU5_9BRAS</name>
<dbReference type="PANTHER" id="PTHR33116:SF78">
    <property type="entry name" value="OS12G0587133 PROTEIN"/>
    <property type="match status" value="1"/>
</dbReference>
<dbReference type="Proteomes" id="UP000489600">
    <property type="component" value="Unassembled WGS sequence"/>
</dbReference>
<organism evidence="2 3">
    <name type="scientific">Arabis nemorensis</name>
    <dbReference type="NCBI Taxonomy" id="586526"/>
    <lineage>
        <taxon>Eukaryota</taxon>
        <taxon>Viridiplantae</taxon>
        <taxon>Streptophyta</taxon>
        <taxon>Embryophyta</taxon>
        <taxon>Tracheophyta</taxon>
        <taxon>Spermatophyta</taxon>
        <taxon>Magnoliopsida</taxon>
        <taxon>eudicotyledons</taxon>
        <taxon>Gunneridae</taxon>
        <taxon>Pentapetalae</taxon>
        <taxon>rosids</taxon>
        <taxon>malvids</taxon>
        <taxon>Brassicales</taxon>
        <taxon>Brassicaceae</taxon>
        <taxon>Arabideae</taxon>
        <taxon>Arabis</taxon>
    </lineage>
</organism>
<accession>A0A565BAU5</accession>
<feature type="domain" description="Reverse transcriptase zinc-binding" evidence="1">
    <location>
        <begin position="136"/>
        <end position="218"/>
    </location>
</feature>
<dbReference type="AlphaFoldDB" id="A0A565BAU5"/>
<dbReference type="EMBL" id="CABITT030000003">
    <property type="protein sequence ID" value="VVA98494.1"/>
    <property type="molecule type" value="Genomic_DNA"/>
</dbReference>
<dbReference type="Pfam" id="PF13966">
    <property type="entry name" value="zf-RVT"/>
    <property type="match status" value="1"/>
</dbReference>